<feature type="transmembrane region" description="Helical" evidence="2">
    <location>
        <begin position="1231"/>
        <end position="1253"/>
    </location>
</feature>
<feature type="compositionally biased region" description="Polar residues" evidence="1">
    <location>
        <begin position="804"/>
        <end position="816"/>
    </location>
</feature>
<accession>A0AAN6PUM4</accession>
<feature type="region of interest" description="Disordered" evidence="1">
    <location>
        <begin position="649"/>
        <end position="675"/>
    </location>
</feature>
<dbReference type="PANTHER" id="PTHR39601:SF2">
    <property type="entry name" value="CHORIOGENIN HMINOR"/>
    <property type="match status" value="1"/>
</dbReference>
<dbReference type="PANTHER" id="PTHR39601">
    <property type="entry name" value="CHORIOGENIN HMINOR"/>
    <property type="match status" value="1"/>
</dbReference>
<feature type="compositionally biased region" description="Polar residues" evidence="1">
    <location>
        <begin position="871"/>
        <end position="881"/>
    </location>
</feature>
<feature type="compositionally biased region" description="Basic and acidic residues" evidence="1">
    <location>
        <begin position="142"/>
        <end position="154"/>
    </location>
</feature>
<feature type="region of interest" description="Disordered" evidence="1">
    <location>
        <begin position="857"/>
        <end position="886"/>
    </location>
</feature>
<keyword evidence="2" id="KW-0472">Membrane</keyword>
<reference evidence="4" key="2">
    <citation type="submission" date="2023-05" db="EMBL/GenBank/DDBJ databases">
        <authorList>
            <consortium name="Lawrence Berkeley National Laboratory"/>
            <person name="Steindorff A."/>
            <person name="Hensen N."/>
            <person name="Bonometti L."/>
            <person name="Westerberg I."/>
            <person name="Brannstrom I.O."/>
            <person name="Guillou S."/>
            <person name="Cros-Aarteil S."/>
            <person name="Calhoun S."/>
            <person name="Haridas S."/>
            <person name="Kuo A."/>
            <person name="Mondo S."/>
            <person name="Pangilinan J."/>
            <person name="Riley R."/>
            <person name="Labutti K."/>
            <person name="Andreopoulos B."/>
            <person name="Lipzen A."/>
            <person name="Chen C."/>
            <person name="Yanf M."/>
            <person name="Daum C."/>
            <person name="Ng V."/>
            <person name="Clum A."/>
            <person name="Ohm R."/>
            <person name="Martin F."/>
            <person name="Silar P."/>
            <person name="Natvig D."/>
            <person name="Lalanne C."/>
            <person name="Gautier V."/>
            <person name="Ament-Velasquez S.L."/>
            <person name="Kruys A."/>
            <person name="Hutchinson M.I."/>
            <person name="Powell A.J."/>
            <person name="Barry K."/>
            <person name="Miller A.N."/>
            <person name="Grigoriev I.V."/>
            <person name="Debuchy R."/>
            <person name="Gladieux P."/>
            <person name="Thoren M.H."/>
            <person name="Johannesson H."/>
        </authorList>
    </citation>
    <scope>NUCLEOTIDE SEQUENCE</scope>
    <source>
        <strain evidence="4">CBS 757.83</strain>
    </source>
</reference>
<feature type="compositionally biased region" description="Basic and acidic residues" evidence="1">
    <location>
        <begin position="1111"/>
        <end position="1124"/>
    </location>
</feature>
<feature type="compositionally biased region" description="Gly residues" evidence="1">
    <location>
        <begin position="937"/>
        <end position="948"/>
    </location>
</feature>
<protein>
    <recommendedName>
        <fullName evidence="3">DUF8004 domain-containing protein</fullName>
    </recommendedName>
</protein>
<feature type="compositionally biased region" description="Low complexity" evidence="1">
    <location>
        <begin position="914"/>
        <end position="928"/>
    </location>
</feature>
<feature type="region of interest" description="Disordered" evidence="1">
    <location>
        <begin position="1"/>
        <end position="124"/>
    </location>
</feature>
<keyword evidence="2" id="KW-0812">Transmembrane</keyword>
<name>A0AAN6PUM4_9PEZI</name>
<sequence length="1371" mass="149248">MSGRSAYVRKKTDKVSTQRAGGLRSRASSTTSSDNSTLSKVPTGPALHHDRRRERNILEEEVATYNHGSAISSLDGARDRSHTPHPHRPPNDVANSRPMRPTVRTEDISGIEKSGLRSALDKKSDEVRKGLAKAFMFKKDKRRNDAEAPIDSRPESAATVRPGQSAGQDLPDRHKPAVHFAQYPSISQDLVGTVPSPSLMPPTAPESTMPPVKRWMGGGKPVQRWSKLRKDPELWDPNGDVLVFFGHQEDSSQLDPSLRLSSHLIEATESRYLITLLREGYTEEDPPALLSPASPSPMLQRQLSPGNFGHRGRSTPSDSDRSGSWDMDGQISYRLYFPAPSNMSNLETLRYHITTRNVFATLQHASLVGFSLCQALTDLSVRLDAYLSPEVDTVGAIIALISARGIDDVRNDAETAVSLLAWSEGREVRWEEGWREMFLHCAGMHSQLESCDDFKHVTPITRALLERASLEMQLRVQSAEERLATFQYGDIWPAAVAIAASTSGPVATSPAKAAADHLRQFFLQHYTRGFGQWPPPAAQDLPILSADREEGIWLTRTVAQLLQRDFAALYDYLVNRDVIWDESEARPSRKWMMVSESGNRGFEADTPDLPMTDMLIEFDNKHRFPHIPHPYPLVPDSVPHVSAGPESAGNATMFSGKLSKKNGGGGTSGPNGRAGSAERRIQLAYTEATNICILGSDFTHSSLVDAFTKFEKTDRIGDVDPSTARRGRWVLIYGVLQTLASVSVDAPTVRYRDGVPYHLSPRLKGVKLPPWKTSGQSRSNQHYEATHELSHCWTVAATWHAGGDTTNSEAETSSNEDGGGGGGGGGGFSPVSYGAPSGSRHGRRGSYLLMPSIITTSTGGQRRWGGGGGNQSVRSATSSRAPSMVGSTAHSSAYTASTAPSTGLFSSSTSAASVMSYSGSDTGSSVRPPSSPVGPWPGQGQGVGMGAGGERERDTSRPPPTNFSRARGQQQYHHNHHQQHHQGVLSPFDEKEQEWDDDTKAGTGAGVHHHQQHQHQQHHPGKMGYVHGPLPQPPPGTGTTTTKLGERRGGARRGEEQRYGGGGGARGAGLDDFLDEEEVDVDGESFAMLGGYGGGGRSEKRLPARGGAAAAERRSGAAAAERRSGAAGTEAEDAGPVIRDFDELGIDIAQQRTLSPSMFFAIMFIFWRIAEILTLIPIMGMLAYFVNIHLESNTMTPTYILLLFIVSVIALAWSLFTLFSYHRSSRNAQFVAILDLAFVGAFIAGVYYLRFITRADCASLDTSTAYLDFGLLGSVTVVNGWDIGVDRTCAMLKACFALGIMNVVFFFFTSVLACIHGDRAVKEERRYVETRRSTTSRHHSRSRSGHRSHSGHRHGGGGSRRSSHSHHRAYV</sequence>
<dbReference type="Pfam" id="PF26013">
    <property type="entry name" value="DUF8004"/>
    <property type="match status" value="1"/>
</dbReference>
<reference evidence="4" key="1">
    <citation type="journal article" date="2023" name="Mol. Phylogenet. Evol.">
        <title>Genome-scale phylogeny and comparative genomics of the fungal order Sordariales.</title>
        <authorList>
            <person name="Hensen N."/>
            <person name="Bonometti L."/>
            <person name="Westerberg I."/>
            <person name="Brannstrom I.O."/>
            <person name="Guillou S."/>
            <person name="Cros-Aarteil S."/>
            <person name="Calhoun S."/>
            <person name="Haridas S."/>
            <person name="Kuo A."/>
            <person name="Mondo S."/>
            <person name="Pangilinan J."/>
            <person name="Riley R."/>
            <person name="LaButti K."/>
            <person name="Andreopoulos B."/>
            <person name="Lipzen A."/>
            <person name="Chen C."/>
            <person name="Yan M."/>
            <person name="Daum C."/>
            <person name="Ng V."/>
            <person name="Clum A."/>
            <person name="Steindorff A."/>
            <person name="Ohm R.A."/>
            <person name="Martin F."/>
            <person name="Silar P."/>
            <person name="Natvig D.O."/>
            <person name="Lalanne C."/>
            <person name="Gautier V."/>
            <person name="Ament-Velasquez S.L."/>
            <person name="Kruys A."/>
            <person name="Hutchinson M.I."/>
            <person name="Powell A.J."/>
            <person name="Barry K."/>
            <person name="Miller A.N."/>
            <person name="Grigoriev I.V."/>
            <person name="Debuchy R."/>
            <person name="Gladieux P."/>
            <person name="Hiltunen Thoren M."/>
            <person name="Johannesson H."/>
        </authorList>
    </citation>
    <scope>NUCLEOTIDE SEQUENCE</scope>
    <source>
        <strain evidence="4">CBS 757.83</strain>
    </source>
</reference>
<comment type="caution">
    <text evidence="4">The sequence shown here is derived from an EMBL/GenBank/DDBJ whole genome shotgun (WGS) entry which is preliminary data.</text>
</comment>
<gene>
    <name evidence="4" type="ORF">N658DRAFT_509872</name>
</gene>
<dbReference type="EMBL" id="MU863663">
    <property type="protein sequence ID" value="KAK4098078.1"/>
    <property type="molecule type" value="Genomic_DNA"/>
</dbReference>
<feature type="compositionally biased region" description="Low complexity" evidence="1">
    <location>
        <begin position="287"/>
        <end position="297"/>
    </location>
</feature>
<evidence type="ECO:0000256" key="1">
    <source>
        <dbReference type="SAM" id="MobiDB-lite"/>
    </source>
</evidence>
<proteinExistence type="predicted"/>
<feature type="domain" description="DUF8004" evidence="3">
    <location>
        <begin position="397"/>
        <end position="487"/>
    </location>
</feature>
<organism evidence="4 5">
    <name type="scientific">Parathielavia hyrcaniae</name>
    <dbReference type="NCBI Taxonomy" id="113614"/>
    <lineage>
        <taxon>Eukaryota</taxon>
        <taxon>Fungi</taxon>
        <taxon>Dikarya</taxon>
        <taxon>Ascomycota</taxon>
        <taxon>Pezizomycotina</taxon>
        <taxon>Sordariomycetes</taxon>
        <taxon>Sordariomycetidae</taxon>
        <taxon>Sordariales</taxon>
        <taxon>Chaetomiaceae</taxon>
        <taxon>Parathielavia</taxon>
    </lineage>
</organism>
<feature type="region of interest" description="Disordered" evidence="1">
    <location>
        <begin position="140"/>
        <end position="172"/>
    </location>
</feature>
<feature type="compositionally biased region" description="Basic residues" evidence="1">
    <location>
        <begin position="1334"/>
        <end position="1371"/>
    </location>
</feature>
<evidence type="ECO:0000313" key="4">
    <source>
        <dbReference type="EMBL" id="KAK4098078.1"/>
    </source>
</evidence>
<evidence type="ECO:0000259" key="3">
    <source>
        <dbReference type="Pfam" id="PF26013"/>
    </source>
</evidence>
<feature type="region of interest" description="Disordered" evidence="1">
    <location>
        <begin position="200"/>
        <end position="220"/>
    </location>
</feature>
<feature type="region of interest" description="Disordered" evidence="1">
    <location>
        <begin position="1326"/>
        <end position="1371"/>
    </location>
</feature>
<evidence type="ECO:0000313" key="5">
    <source>
        <dbReference type="Proteomes" id="UP001305647"/>
    </source>
</evidence>
<feature type="compositionally biased region" description="Gly residues" evidence="1">
    <location>
        <begin position="817"/>
        <end position="828"/>
    </location>
</feature>
<feature type="compositionally biased region" description="Basic and acidic residues" evidence="1">
    <location>
        <begin position="1044"/>
        <end position="1058"/>
    </location>
</feature>
<feature type="region of interest" description="Disordered" evidence="1">
    <location>
        <begin position="803"/>
        <end position="845"/>
    </location>
</feature>
<feature type="transmembrane region" description="Helical" evidence="2">
    <location>
        <begin position="1158"/>
        <end position="1186"/>
    </location>
</feature>
<feature type="transmembrane region" description="Helical" evidence="2">
    <location>
        <begin position="1198"/>
        <end position="1219"/>
    </location>
</feature>
<evidence type="ECO:0000256" key="2">
    <source>
        <dbReference type="SAM" id="Phobius"/>
    </source>
</evidence>
<keyword evidence="5" id="KW-1185">Reference proteome</keyword>
<feature type="transmembrane region" description="Helical" evidence="2">
    <location>
        <begin position="1265"/>
        <end position="1284"/>
    </location>
</feature>
<feature type="transmembrane region" description="Helical" evidence="2">
    <location>
        <begin position="1290"/>
        <end position="1315"/>
    </location>
</feature>
<feature type="region of interest" description="Disordered" evidence="1">
    <location>
        <begin position="914"/>
        <end position="1070"/>
    </location>
</feature>
<feature type="compositionally biased region" description="Low complexity" evidence="1">
    <location>
        <begin position="25"/>
        <end position="39"/>
    </location>
</feature>
<keyword evidence="2" id="KW-1133">Transmembrane helix</keyword>
<feature type="region of interest" description="Disordered" evidence="1">
    <location>
        <begin position="285"/>
        <end position="325"/>
    </location>
</feature>
<feature type="compositionally biased region" description="Basic residues" evidence="1">
    <location>
        <begin position="1007"/>
        <end position="1021"/>
    </location>
</feature>
<dbReference type="InterPro" id="IPR058317">
    <property type="entry name" value="DUF8004"/>
</dbReference>
<feature type="region of interest" description="Disordered" evidence="1">
    <location>
        <begin position="1092"/>
        <end position="1132"/>
    </location>
</feature>
<dbReference type="Proteomes" id="UP001305647">
    <property type="component" value="Unassembled WGS sequence"/>
</dbReference>